<gene>
    <name evidence="8 10" type="primary">aroA</name>
    <name evidence="10" type="ORF">EHW97_13100</name>
</gene>
<keyword evidence="3 8" id="KW-0963">Cytoplasm</keyword>
<dbReference type="RefSeq" id="WP_124237627.1">
    <property type="nucleotide sequence ID" value="NZ_JBHUFI010000011.1"/>
</dbReference>
<dbReference type="HAMAP" id="MF_00210">
    <property type="entry name" value="EPSP_synth"/>
    <property type="match status" value="1"/>
</dbReference>
<evidence type="ECO:0000313" key="10">
    <source>
        <dbReference type="EMBL" id="RQN02497.1"/>
    </source>
</evidence>
<feature type="binding site" evidence="8">
    <location>
        <position position="24"/>
    </location>
    <ligand>
        <name>3-phosphoshikimate</name>
        <dbReference type="ChEBI" id="CHEBI:145989"/>
    </ligand>
</feature>
<dbReference type="GO" id="GO:0005737">
    <property type="term" value="C:cytoplasm"/>
    <property type="evidence" value="ECO:0007669"/>
    <property type="project" value="UniProtKB-SubCell"/>
</dbReference>
<keyword evidence="11" id="KW-1185">Reference proteome</keyword>
<evidence type="ECO:0000256" key="6">
    <source>
        <dbReference type="ARBA" id="ARBA00023141"/>
    </source>
</evidence>
<dbReference type="PROSITE" id="PS00104">
    <property type="entry name" value="EPSP_SYNTHASE_1"/>
    <property type="match status" value="1"/>
</dbReference>
<feature type="binding site" evidence="8">
    <location>
        <position position="311"/>
    </location>
    <ligand>
        <name>3-phosphoshikimate</name>
        <dbReference type="ChEBI" id="CHEBI:145989"/>
    </ligand>
</feature>
<dbReference type="SUPFAM" id="SSF55205">
    <property type="entry name" value="EPT/RTPC-like"/>
    <property type="match status" value="1"/>
</dbReference>
<comment type="subcellular location">
    <subcellularLocation>
        <location evidence="8">Cytoplasm</location>
    </subcellularLocation>
</comment>
<dbReference type="GO" id="GO:0009423">
    <property type="term" value="P:chorismate biosynthetic process"/>
    <property type="evidence" value="ECO:0007669"/>
    <property type="project" value="UniProtKB-UniRule"/>
</dbReference>
<dbReference type="OrthoDB" id="9809920at2"/>
<dbReference type="AlphaFoldDB" id="A0A3N6Z6D7"/>
<feature type="binding site" evidence="8">
    <location>
        <position position="342"/>
    </location>
    <ligand>
        <name>phosphoenolpyruvate</name>
        <dbReference type="ChEBI" id="CHEBI:58702"/>
    </ligand>
</feature>
<evidence type="ECO:0000256" key="3">
    <source>
        <dbReference type="ARBA" id="ARBA00022490"/>
    </source>
</evidence>
<feature type="domain" description="Enolpyruvate transferase" evidence="9">
    <location>
        <begin position="12"/>
        <end position="416"/>
    </location>
</feature>
<comment type="catalytic activity">
    <reaction evidence="7">
        <text>3-phosphoshikimate + phosphoenolpyruvate = 5-O-(1-carboxyvinyl)-3-phosphoshikimate + phosphate</text>
        <dbReference type="Rhea" id="RHEA:21256"/>
        <dbReference type="ChEBI" id="CHEBI:43474"/>
        <dbReference type="ChEBI" id="CHEBI:57701"/>
        <dbReference type="ChEBI" id="CHEBI:58702"/>
        <dbReference type="ChEBI" id="CHEBI:145989"/>
        <dbReference type="EC" id="2.5.1.19"/>
    </reaction>
    <physiologicalReaction direction="left-to-right" evidence="7">
        <dbReference type="Rhea" id="RHEA:21257"/>
    </physiologicalReaction>
</comment>
<evidence type="ECO:0000256" key="8">
    <source>
        <dbReference type="HAMAP-Rule" id="MF_00210"/>
    </source>
</evidence>
<comment type="pathway">
    <text evidence="1 8">Metabolic intermediate biosynthesis; chorismate biosynthesis; chorismate from D-erythrose 4-phosphate and phosphoenolpyruvate: step 6/7.</text>
</comment>
<feature type="binding site" evidence="8">
    <location>
        <position position="383"/>
    </location>
    <ligand>
        <name>phosphoenolpyruvate</name>
        <dbReference type="ChEBI" id="CHEBI:58702"/>
    </ligand>
</feature>
<dbReference type="PIRSF" id="PIRSF000505">
    <property type="entry name" value="EPSPS"/>
    <property type="match status" value="1"/>
</dbReference>
<feature type="active site" description="Proton acceptor" evidence="8">
    <location>
        <position position="311"/>
    </location>
</feature>
<dbReference type="InterPro" id="IPR023193">
    <property type="entry name" value="EPSP_synthase_CS"/>
</dbReference>
<dbReference type="EC" id="2.5.1.19" evidence="8"/>
<evidence type="ECO:0000256" key="7">
    <source>
        <dbReference type="ARBA" id="ARBA00044633"/>
    </source>
</evidence>
<dbReference type="CDD" id="cd01556">
    <property type="entry name" value="EPSP_synthase"/>
    <property type="match status" value="1"/>
</dbReference>
<dbReference type="InterPro" id="IPR036968">
    <property type="entry name" value="Enolpyruvate_Tfrase_sf"/>
</dbReference>
<dbReference type="UniPathway" id="UPA00053">
    <property type="reaction ID" value="UER00089"/>
</dbReference>
<feature type="binding site" evidence="8">
    <location>
        <position position="169"/>
    </location>
    <ligand>
        <name>3-phosphoshikimate</name>
        <dbReference type="ChEBI" id="CHEBI:145989"/>
    </ligand>
</feature>
<evidence type="ECO:0000313" key="11">
    <source>
        <dbReference type="Proteomes" id="UP000275225"/>
    </source>
</evidence>
<protein>
    <recommendedName>
        <fullName evidence="8">3-phosphoshikimate 1-carboxyvinyltransferase</fullName>
        <ecNumber evidence="8">2.5.1.19</ecNumber>
    </recommendedName>
    <alternativeName>
        <fullName evidence="8">5-enolpyruvylshikimate-3-phosphate synthase</fullName>
        <shortName evidence="8">EPSP synthase</shortName>
        <shortName evidence="8">EPSPS</shortName>
    </alternativeName>
</protein>
<dbReference type="GO" id="GO:0008652">
    <property type="term" value="P:amino acid biosynthetic process"/>
    <property type="evidence" value="ECO:0007669"/>
    <property type="project" value="UniProtKB-KW"/>
</dbReference>
<feature type="binding site" evidence="8">
    <location>
        <position position="168"/>
    </location>
    <ligand>
        <name>3-phosphoshikimate</name>
        <dbReference type="ChEBI" id="CHEBI:145989"/>
    </ligand>
</feature>
<dbReference type="NCBIfam" id="TIGR01356">
    <property type="entry name" value="aroA"/>
    <property type="match status" value="1"/>
</dbReference>
<dbReference type="InterPro" id="IPR001986">
    <property type="entry name" value="Enolpyruvate_Tfrase_dom"/>
</dbReference>
<keyword evidence="6 8" id="KW-0057">Aromatic amino acid biosynthesis</keyword>
<feature type="binding site" evidence="8">
    <location>
        <position position="338"/>
    </location>
    <ligand>
        <name>3-phosphoshikimate</name>
        <dbReference type="ChEBI" id="CHEBI:145989"/>
    </ligand>
</feature>
<feature type="binding site" evidence="8">
    <location>
        <position position="25"/>
    </location>
    <ligand>
        <name>3-phosphoshikimate</name>
        <dbReference type="ChEBI" id="CHEBI:145989"/>
    </ligand>
</feature>
<feature type="binding site" evidence="8">
    <location>
        <position position="170"/>
    </location>
    <ligand>
        <name>phosphoenolpyruvate</name>
        <dbReference type="ChEBI" id="CHEBI:58702"/>
    </ligand>
</feature>
<dbReference type="GO" id="GO:0003866">
    <property type="term" value="F:3-phosphoshikimate 1-carboxyvinyltransferase activity"/>
    <property type="evidence" value="ECO:0007669"/>
    <property type="project" value="UniProtKB-UniRule"/>
</dbReference>
<sequence>MTPWWPAPHRERPIDAEVVVPGSKSLTNRALVLAALAARGTSRLHQPLVSRDTELMAAALESLGARIERDADSWTVHPLQPTTEPATVDCGLAGTVMRFVPPVAALGSAPVTFDGDPRARERPMAGTIAGLRALGVKVEDEDRGTLPFTVMGEGGVTGGLVEVDASSSSQFVSALLLVGARFREGLDLRHTGAVLPSQPHIDMTVTELRRRGVVVDSTPGRWTIQPGPIAPLDATIEPDLSNAGGYVAAALVTGGRVRVRYWPEETDQAGDAWQRLVPAFGGEVHRDGDTLEFRGTGTLQGADLDLHDVGELTPVVAAIAALAEGPTTLRGIAHLRGHETDRLAALATEINGLGGAVTETDDGLHIDPRSLRAGRFHTYADHRMAHAGVVLGLRVPGIEIEDIATTAKTYPTFARDWTEFTR</sequence>
<feature type="binding site" evidence="8">
    <location>
        <position position="24"/>
    </location>
    <ligand>
        <name>phosphoenolpyruvate</name>
        <dbReference type="ChEBI" id="CHEBI:58702"/>
    </ligand>
</feature>
<keyword evidence="4 8" id="KW-0028">Amino-acid biosynthesis</keyword>
<accession>A0A3N6Z6D7</accession>
<dbReference type="InterPro" id="IPR006264">
    <property type="entry name" value="EPSP_synthase"/>
</dbReference>
<organism evidence="10 11">
    <name type="scientific">Aeromicrobium camelliae</name>
    <dbReference type="NCBI Taxonomy" id="1538144"/>
    <lineage>
        <taxon>Bacteria</taxon>
        <taxon>Bacillati</taxon>
        <taxon>Actinomycetota</taxon>
        <taxon>Actinomycetes</taxon>
        <taxon>Propionibacteriales</taxon>
        <taxon>Nocardioidaceae</taxon>
        <taxon>Aeromicrobium</taxon>
    </lineage>
</organism>
<dbReference type="EMBL" id="RQJX01000020">
    <property type="protein sequence ID" value="RQN02497.1"/>
    <property type="molecule type" value="Genomic_DNA"/>
</dbReference>
<dbReference type="Proteomes" id="UP000275225">
    <property type="component" value="Unassembled WGS sequence"/>
</dbReference>
<dbReference type="GO" id="GO:0009073">
    <property type="term" value="P:aromatic amino acid family biosynthetic process"/>
    <property type="evidence" value="ECO:0007669"/>
    <property type="project" value="UniProtKB-KW"/>
</dbReference>
<keyword evidence="5 8" id="KW-0808">Transferase</keyword>
<feature type="binding site" evidence="8">
    <location>
        <position position="94"/>
    </location>
    <ligand>
        <name>phosphoenolpyruvate</name>
        <dbReference type="ChEBI" id="CHEBI:58702"/>
    </ligand>
</feature>
<comment type="caution">
    <text evidence="8">Lacks conserved residue(s) required for the propagation of feature annotation.</text>
</comment>
<dbReference type="PANTHER" id="PTHR21090:SF5">
    <property type="entry name" value="PENTAFUNCTIONAL AROM POLYPEPTIDE"/>
    <property type="match status" value="1"/>
</dbReference>
<feature type="binding site" evidence="8">
    <location>
        <position position="408"/>
    </location>
    <ligand>
        <name>phosphoenolpyruvate</name>
        <dbReference type="ChEBI" id="CHEBI:58702"/>
    </ligand>
</feature>
<comment type="function">
    <text evidence="8">Catalyzes the transfer of the enolpyruvyl moiety of phosphoenolpyruvate (PEP) to the 5-hydroxyl of shikimate-3-phosphate (S3P) to produce enolpyruvyl shikimate-3-phosphate and inorganic phosphate.</text>
</comment>
<dbReference type="FunFam" id="3.65.10.10:FF:000010">
    <property type="entry name" value="3-phosphoshikimate 1-carboxyvinyltransferase"/>
    <property type="match status" value="1"/>
</dbReference>
<evidence type="ECO:0000256" key="4">
    <source>
        <dbReference type="ARBA" id="ARBA00022605"/>
    </source>
</evidence>
<feature type="binding site" evidence="8">
    <location>
        <position position="197"/>
    </location>
    <ligand>
        <name>3-phosphoshikimate</name>
        <dbReference type="ChEBI" id="CHEBI:145989"/>
    </ligand>
</feature>
<feature type="binding site" evidence="8">
    <location>
        <position position="122"/>
    </location>
    <ligand>
        <name>phosphoenolpyruvate</name>
        <dbReference type="ChEBI" id="CHEBI:58702"/>
    </ligand>
</feature>
<reference evidence="10 11" key="1">
    <citation type="submission" date="2018-11" db="EMBL/GenBank/DDBJ databases">
        <authorList>
            <person name="Li F."/>
        </authorList>
    </citation>
    <scope>NUCLEOTIDE SEQUENCE [LARGE SCALE GENOMIC DNA]</scope>
    <source>
        <strain evidence="10 11">YS17T</strain>
    </source>
</reference>
<feature type="binding site" evidence="8">
    <location>
        <position position="170"/>
    </location>
    <ligand>
        <name>3-phosphoshikimate</name>
        <dbReference type="ChEBI" id="CHEBI:145989"/>
    </ligand>
</feature>
<comment type="subunit">
    <text evidence="8">Monomer.</text>
</comment>
<evidence type="ECO:0000256" key="1">
    <source>
        <dbReference type="ARBA" id="ARBA00004811"/>
    </source>
</evidence>
<evidence type="ECO:0000256" key="5">
    <source>
        <dbReference type="ARBA" id="ARBA00022679"/>
    </source>
</evidence>
<proteinExistence type="inferred from homology"/>
<comment type="similarity">
    <text evidence="2 8">Belongs to the EPSP synthase family.</text>
</comment>
<comment type="caution">
    <text evidence="10">The sequence shown here is derived from an EMBL/GenBank/DDBJ whole genome shotgun (WGS) entry which is preliminary data.</text>
</comment>
<evidence type="ECO:0000259" key="9">
    <source>
        <dbReference type="Pfam" id="PF00275"/>
    </source>
</evidence>
<dbReference type="Gene3D" id="3.65.10.10">
    <property type="entry name" value="Enolpyruvate transferase domain"/>
    <property type="match status" value="2"/>
</dbReference>
<dbReference type="InterPro" id="IPR013792">
    <property type="entry name" value="RNA3'P_cycl/enolpyr_Trfase_a/b"/>
</dbReference>
<dbReference type="FunFam" id="3.65.10.10:FF:000011">
    <property type="entry name" value="3-phosphoshikimate 1-carboxyvinyltransferase"/>
    <property type="match status" value="1"/>
</dbReference>
<dbReference type="PANTHER" id="PTHR21090">
    <property type="entry name" value="AROM/DEHYDROQUINATE SYNTHASE"/>
    <property type="match status" value="1"/>
</dbReference>
<evidence type="ECO:0000256" key="2">
    <source>
        <dbReference type="ARBA" id="ARBA00009948"/>
    </source>
</evidence>
<dbReference type="Pfam" id="PF00275">
    <property type="entry name" value="EPSP_synthase"/>
    <property type="match status" value="1"/>
</dbReference>
<feature type="binding site" evidence="8">
    <location>
        <position position="29"/>
    </location>
    <ligand>
        <name>3-phosphoshikimate</name>
        <dbReference type="ChEBI" id="CHEBI:145989"/>
    </ligand>
</feature>
<dbReference type="PROSITE" id="PS00885">
    <property type="entry name" value="EPSP_SYNTHASE_2"/>
    <property type="match status" value="1"/>
</dbReference>
<name>A0A3N6Z6D7_9ACTN</name>